<keyword evidence="6" id="KW-0175">Coiled coil</keyword>
<dbReference type="GO" id="GO:0000122">
    <property type="term" value="P:negative regulation of transcription by RNA polymerase II"/>
    <property type="evidence" value="ECO:0007669"/>
    <property type="project" value="TreeGrafter"/>
</dbReference>
<dbReference type="Proteomes" id="UP000783686">
    <property type="component" value="Unassembled WGS sequence"/>
</dbReference>
<feature type="domain" description="DAMP1 SANT/Myb-like" evidence="9">
    <location>
        <begin position="109"/>
        <end position="186"/>
    </location>
</feature>
<dbReference type="GO" id="GO:0000812">
    <property type="term" value="C:Swr1 complex"/>
    <property type="evidence" value="ECO:0007669"/>
    <property type="project" value="TreeGrafter"/>
</dbReference>
<evidence type="ECO:0000256" key="2">
    <source>
        <dbReference type="ARBA" id="ARBA00022853"/>
    </source>
</evidence>
<accession>A0A811JWB3</accession>
<evidence type="ECO:0000256" key="7">
    <source>
        <dbReference type="SAM" id="MobiDB-lite"/>
    </source>
</evidence>
<dbReference type="InterPro" id="IPR027109">
    <property type="entry name" value="Swc4/Dmap1"/>
</dbReference>
<keyword evidence="11" id="KW-1185">Reference proteome</keyword>
<evidence type="ECO:0000259" key="9">
    <source>
        <dbReference type="Pfam" id="PF16282"/>
    </source>
</evidence>
<sequence length="375" mass="44744">MGSKDMKDIVGMDKDDLSRNKAVKINRPPMKRPSGMSRELYNLMAHGPNEENLLIAVPSGNNDKQFMKKQIMFRKVRKWHWRPFEHQGRTDGYKLSHWEREDLNQNEPYIFARMNKRLNLPRFTQEEYERHFQADRWTFESTDYLFEMCERFDLRWPVINANFDTKHGVFSMEDMKDRFYRISNLLKRDKNLDGAIYHFDAENERKRKLQLEMLWNRTEDEIKEEEMLRAQMRRIENRRKEREKRTQDLQRLINVVERSASPEPNGSTTGNQTRSSRRAQKQPKTQMMAAHLFSNDIPNLRVVEYKSAGPHLRSQEMKLPSNLGQKKLKAIDAAVEKYQIPLALPAHEEIVRLFNDFRARVVFAQELRNALQGTQ</sequence>
<dbReference type="Proteomes" id="UP000614601">
    <property type="component" value="Unassembled WGS sequence"/>
</dbReference>
<feature type="compositionally biased region" description="Polar residues" evidence="7">
    <location>
        <begin position="262"/>
        <end position="274"/>
    </location>
</feature>
<dbReference type="OrthoDB" id="19740at2759"/>
<name>A0A811JWB3_9BILA</name>
<dbReference type="PANTHER" id="PTHR12855">
    <property type="entry name" value="DNA METHYLTRANSFERASE 1-ASSOCIATED PROTEIN 1 FAMILY MEMBER"/>
    <property type="match status" value="1"/>
</dbReference>
<dbReference type="EMBL" id="CAJFCW020000001">
    <property type="protein sequence ID" value="CAG9085936.1"/>
    <property type="molecule type" value="Genomic_DNA"/>
</dbReference>
<evidence type="ECO:0000313" key="11">
    <source>
        <dbReference type="Proteomes" id="UP000614601"/>
    </source>
</evidence>
<keyword evidence="5" id="KW-0539">Nucleus</keyword>
<keyword evidence="4" id="KW-0804">Transcription</keyword>
<evidence type="ECO:0000256" key="3">
    <source>
        <dbReference type="ARBA" id="ARBA00023015"/>
    </source>
</evidence>
<comment type="caution">
    <text evidence="10">The sequence shown here is derived from an EMBL/GenBank/DDBJ whole genome shotgun (WGS) entry which is preliminary data.</text>
</comment>
<dbReference type="AlphaFoldDB" id="A0A811JWB3"/>
<reference evidence="10" key="1">
    <citation type="submission" date="2020-09" db="EMBL/GenBank/DDBJ databases">
        <authorList>
            <person name="Kikuchi T."/>
        </authorList>
    </citation>
    <scope>NUCLEOTIDE SEQUENCE</scope>
    <source>
        <strain evidence="10">SH1</strain>
    </source>
</reference>
<evidence type="ECO:0000256" key="1">
    <source>
        <dbReference type="ARBA" id="ARBA00004123"/>
    </source>
</evidence>
<organism evidence="10 11">
    <name type="scientific">Bursaphelenchus okinawaensis</name>
    <dbReference type="NCBI Taxonomy" id="465554"/>
    <lineage>
        <taxon>Eukaryota</taxon>
        <taxon>Metazoa</taxon>
        <taxon>Ecdysozoa</taxon>
        <taxon>Nematoda</taxon>
        <taxon>Chromadorea</taxon>
        <taxon>Rhabditida</taxon>
        <taxon>Tylenchina</taxon>
        <taxon>Tylenchomorpha</taxon>
        <taxon>Aphelenchoidea</taxon>
        <taxon>Aphelenchoididae</taxon>
        <taxon>Bursaphelenchus</taxon>
    </lineage>
</organism>
<evidence type="ECO:0008006" key="12">
    <source>
        <dbReference type="Google" id="ProtNLM"/>
    </source>
</evidence>
<dbReference type="Gene3D" id="1.10.10.60">
    <property type="entry name" value="Homeodomain-like"/>
    <property type="match status" value="1"/>
</dbReference>
<dbReference type="EMBL" id="CAJFDH010000001">
    <property type="protein sequence ID" value="CAD5207513.1"/>
    <property type="molecule type" value="Genomic_DNA"/>
</dbReference>
<dbReference type="PANTHER" id="PTHR12855:SF10">
    <property type="entry name" value="DNA METHYLTRANSFERASE 1-ASSOCIATED PROTEIN 1"/>
    <property type="match status" value="1"/>
</dbReference>
<dbReference type="InterPro" id="IPR032563">
    <property type="entry name" value="DAMP1_SANT-like"/>
</dbReference>
<dbReference type="Pfam" id="PF16282">
    <property type="entry name" value="SANT_DAMP1_like"/>
    <property type="match status" value="1"/>
</dbReference>
<protein>
    <recommendedName>
        <fullName evidence="12">dAMP1 SANT/Myb-like domain-containing protein</fullName>
    </recommendedName>
</protein>
<dbReference type="Pfam" id="PF05499">
    <property type="entry name" value="DMAP1"/>
    <property type="match status" value="1"/>
</dbReference>
<feature type="coiled-coil region" evidence="6">
    <location>
        <begin position="225"/>
        <end position="252"/>
    </location>
</feature>
<evidence type="ECO:0000259" key="8">
    <source>
        <dbReference type="Pfam" id="PF05499"/>
    </source>
</evidence>
<evidence type="ECO:0000256" key="4">
    <source>
        <dbReference type="ARBA" id="ARBA00023163"/>
    </source>
</evidence>
<dbReference type="InterPro" id="IPR008468">
    <property type="entry name" value="DMAP1"/>
</dbReference>
<proteinExistence type="predicted"/>
<gene>
    <name evidence="10" type="ORF">BOKJ2_LOCUS2197</name>
</gene>
<comment type="subcellular location">
    <subcellularLocation>
        <location evidence="1">Nucleus</location>
    </subcellularLocation>
</comment>
<dbReference type="GO" id="GO:0006338">
    <property type="term" value="P:chromatin remodeling"/>
    <property type="evidence" value="ECO:0007669"/>
    <property type="project" value="InterPro"/>
</dbReference>
<dbReference type="GO" id="GO:0003714">
    <property type="term" value="F:transcription corepressor activity"/>
    <property type="evidence" value="ECO:0007669"/>
    <property type="project" value="TreeGrafter"/>
</dbReference>
<keyword evidence="2" id="KW-0156">Chromatin regulator</keyword>
<evidence type="ECO:0000313" key="10">
    <source>
        <dbReference type="EMBL" id="CAD5207513.1"/>
    </source>
</evidence>
<keyword evidence="3" id="KW-0805">Transcription regulation</keyword>
<evidence type="ECO:0000256" key="5">
    <source>
        <dbReference type="ARBA" id="ARBA00023242"/>
    </source>
</evidence>
<feature type="region of interest" description="Disordered" evidence="7">
    <location>
        <begin position="254"/>
        <end position="285"/>
    </location>
</feature>
<feature type="domain" description="DNA methyltransferase 1-associated 1" evidence="8">
    <location>
        <begin position="224"/>
        <end position="373"/>
    </location>
</feature>
<dbReference type="GO" id="GO:0035267">
    <property type="term" value="C:NuA4 histone acetyltransferase complex"/>
    <property type="evidence" value="ECO:0007669"/>
    <property type="project" value="InterPro"/>
</dbReference>
<dbReference type="GO" id="GO:0006281">
    <property type="term" value="P:DNA repair"/>
    <property type="evidence" value="ECO:0007669"/>
    <property type="project" value="InterPro"/>
</dbReference>
<evidence type="ECO:0000256" key="6">
    <source>
        <dbReference type="SAM" id="Coils"/>
    </source>
</evidence>